<comment type="caution">
    <text evidence="2">The sequence shown here is derived from an EMBL/GenBank/DDBJ whole genome shotgun (WGS) entry which is preliminary data.</text>
</comment>
<gene>
    <name evidence="2" type="ORF">TcWFU_010040</name>
</gene>
<feature type="domain" description="MPN" evidence="1">
    <location>
        <begin position="13"/>
        <end position="144"/>
    </location>
</feature>
<evidence type="ECO:0000259" key="1">
    <source>
        <dbReference type="PROSITE" id="PS50249"/>
    </source>
</evidence>
<evidence type="ECO:0000313" key="3">
    <source>
        <dbReference type="Proteomes" id="UP001651158"/>
    </source>
</evidence>
<dbReference type="InterPro" id="IPR000555">
    <property type="entry name" value="JAMM/MPN+_dom"/>
</dbReference>
<protein>
    <recommendedName>
        <fullName evidence="1">MPN domain-containing protein</fullName>
    </recommendedName>
</protein>
<keyword evidence="3" id="KW-1185">Reference proteome</keyword>
<dbReference type="PROSITE" id="PS50249">
    <property type="entry name" value="MPN"/>
    <property type="match status" value="1"/>
</dbReference>
<dbReference type="InterPro" id="IPR037518">
    <property type="entry name" value="MPN"/>
</dbReference>
<dbReference type="SUPFAM" id="SSF102712">
    <property type="entry name" value="JAB1/MPN domain"/>
    <property type="match status" value="1"/>
</dbReference>
<organism evidence="2 3">
    <name type="scientific">Taenia crassiceps</name>
    <dbReference type="NCBI Taxonomy" id="6207"/>
    <lineage>
        <taxon>Eukaryota</taxon>
        <taxon>Metazoa</taxon>
        <taxon>Spiralia</taxon>
        <taxon>Lophotrochozoa</taxon>
        <taxon>Platyhelminthes</taxon>
        <taxon>Cestoda</taxon>
        <taxon>Eucestoda</taxon>
        <taxon>Cyclophyllidea</taxon>
        <taxon>Taeniidae</taxon>
        <taxon>Taenia</taxon>
    </lineage>
</organism>
<proteinExistence type="predicted"/>
<dbReference type="Proteomes" id="UP001651158">
    <property type="component" value="Unassembled WGS sequence"/>
</dbReference>
<name>A0ABR4QU28_9CEST</name>
<evidence type="ECO:0000313" key="2">
    <source>
        <dbReference type="EMBL" id="KAL5113042.1"/>
    </source>
</evidence>
<sequence>MLRGAYFRMEPYVKILPTTFQAILLHFAVDVTREMRGILVGSVPNVFVVTMIPLSSNQDVSCSAIESKCQDFSRSIGTQLGVVGWYHSHRELDTTLTKQDVDFHLKFTAKFPNSVALVGVFGRRSDDQMARMMSFTAFRCDFNENPVQIQCFVRPLLLNPFSSKYYAVACLALESVLKIAEECVFSQQNERRSNLDSAMFKPILMTLQSMIASTNDL</sequence>
<dbReference type="Gene3D" id="3.40.140.10">
    <property type="entry name" value="Cytidine Deaminase, domain 2"/>
    <property type="match status" value="1"/>
</dbReference>
<dbReference type="SMART" id="SM00232">
    <property type="entry name" value="JAB_MPN"/>
    <property type="match status" value="1"/>
</dbReference>
<dbReference type="Pfam" id="PF01398">
    <property type="entry name" value="JAB"/>
    <property type="match status" value="1"/>
</dbReference>
<dbReference type="EMBL" id="JAKROA010000001">
    <property type="protein sequence ID" value="KAL5113042.1"/>
    <property type="molecule type" value="Genomic_DNA"/>
</dbReference>
<accession>A0ABR4QU28</accession>
<reference evidence="2 3" key="1">
    <citation type="journal article" date="2022" name="Front. Cell. Infect. Microbiol.">
        <title>The Genomes of Two Strains of Taenia crassiceps the Animal Model for the Study of Human Cysticercosis.</title>
        <authorList>
            <person name="Bobes R.J."/>
            <person name="Estrada K."/>
            <person name="Rios-Valencia D.G."/>
            <person name="Calderon-Gallegos A."/>
            <person name="de la Torre P."/>
            <person name="Carrero J.C."/>
            <person name="Sanchez-Flores A."/>
            <person name="Laclette J.P."/>
        </authorList>
    </citation>
    <scope>NUCLEOTIDE SEQUENCE [LARGE SCALE GENOMIC DNA]</scope>
    <source>
        <strain evidence="2">WFUcys</strain>
    </source>
</reference>